<comment type="cofactor">
    <cofactor evidence="10">
        <name>heme</name>
        <dbReference type="ChEBI" id="CHEBI:30413"/>
    </cofactor>
</comment>
<dbReference type="InterPro" id="IPR001128">
    <property type="entry name" value="Cyt_P450"/>
</dbReference>
<protein>
    <recommendedName>
        <fullName evidence="15">Cytochrome P450</fullName>
    </recommendedName>
</protein>
<evidence type="ECO:0000256" key="3">
    <source>
        <dbReference type="ARBA" id="ARBA00022692"/>
    </source>
</evidence>
<dbReference type="Gene3D" id="1.10.630.10">
    <property type="entry name" value="Cytochrome P450"/>
    <property type="match status" value="1"/>
</dbReference>
<keyword evidence="14" id="KW-1185">Reference proteome</keyword>
<keyword evidence="7 11" id="KW-0560">Oxidoreductase</keyword>
<dbReference type="GO" id="GO:0016125">
    <property type="term" value="P:sterol metabolic process"/>
    <property type="evidence" value="ECO:0007669"/>
    <property type="project" value="TreeGrafter"/>
</dbReference>
<comment type="caution">
    <text evidence="13">The sequence shown here is derived from an EMBL/GenBank/DDBJ whole genome shotgun (WGS) entry which is preliminary data.</text>
</comment>
<gene>
    <name evidence="13" type="ORF">GOP47_0011434</name>
</gene>
<dbReference type="GO" id="GO:0020037">
    <property type="term" value="F:heme binding"/>
    <property type="evidence" value="ECO:0007669"/>
    <property type="project" value="InterPro"/>
</dbReference>
<keyword evidence="10 11" id="KW-0349">Heme</keyword>
<dbReference type="PANTHER" id="PTHR24286:SF194">
    <property type="entry name" value="STEROID (22S)-HYDROXYLASE"/>
    <property type="match status" value="1"/>
</dbReference>
<keyword evidence="5" id="KW-0444">Lipid biosynthesis</keyword>
<dbReference type="GO" id="GO:0005506">
    <property type="term" value="F:iron ion binding"/>
    <property type="evidence" value="ECO:0007669"/>
    <property type="project" value="InterPro"/>
</dbReference>
<evidence type="ECO:0000256" key="7">
    <source>
        <dbReference type="ARBA" id="ARBA00023002"/>
    </source>
</evidence>
<dbReference type="Proteomes" id="UP000886520">
    <property type="component" value="Chromosome 11"/>
</dbReference>
<name>A0A9D4ZHV3_ADICA</name>
<dbReference type="InterPro" id="IPR036396">
    <property type="entry name" value="Cyt_P450_sf"/>
</dbReference>
<evidence type="ECO:0000256" key="8">
    <source>
        <dbReference type="ARBA" id="ARBA00023004"/>
    </source>
</evidence>
<keyword evidence="11" id="KW-0503">Monooxygenase</keyword>
<comment type="subcellular location">
    <subcellularLocation>
        <location evidence="1">Membrane</location>
        <topology evidence="1">Single-pass membrane protein</topology>
    </subcellularLocation>
</comment>
<keyword evidence="4 10" id="KW-0479">Metal-binding</keyword>
<dbReference type="PRINTS" id="PR00385">
    <property type="entry name" value="P450"/>
</dbReference>
<comment type="similarity">
    <text evidence="2 11">Belongs to the cytochrome P450 family.</text>
</comment>
<dbReference type="PROSITE" id="PS00086">
    <property type="entry name" value="CYTOCHROME_P450"/>
    <property type="match status" value="1"/>
</dbReference>
<dbReference type="PANTHER" id="PTHR24286">
    <property type="entry name" value="CYTOCHROME P450 26"/>
    <property type="match status" value="1"/>
</dbReference>
<accession>A0A9D4ZHV3</accession>
<keyword evidence="6 12" id="KW-1133">Transmembrane helix</keyword>
<evidence type="ECO:0000256" key="11">
    <source>
        <dbReference type="RuleBase" id="RU000461"/>
    </source>
</evidence>
<dbReference type="CDD" id="cd11043">
    <property type="entry name" value="CYP90-like"/>
    <property type="match status" value="1"/>
</dbReference>
<keyword evidence="3 12" id="KW-0812">Transmembrane</keyword>
<dbReference type="Pfam" id="PF00067">
    <property type="entry name" value="p450"/>
    <property type="match status" value="1"/>
</dbReference>
<evidence type="ECO:0000256" key="6">
    <source>
        <dbReference type="ARBA" id="ARBA00022989"/>
    </source>
</evidence>
<dbReference type="GO" id="GO:0006694">
    <property type="term" value="P:steroid biosynthetic process"/>
    <property type="evidence" value="ECO:0007669"/>
    <property type="project" value="UniProtKB-KW"/>
</dbReference>
<dbReference type="InterPro" id="IPR002401">
    <property type="entry name" value="Cyt_P450_E_grp-I"/>
</dbReference>
<keyword evidence="5" id="KW-0752">Steroid biosynthesis</keyword>
<evidence type="ECO:0000256" key="10">
    <source>
        <dbReference type="PIRSR" id="PIRSR602401-1"/>
    </source>
</evidence>
<reference evidence="13" key="1">
    <citation type="submission" date="2021-01" db="EMBL/GenBank/DDBJ databases">
        <title>Adiantum capillus-veneris genome.</title>
        <authorList>
            <person name="Fang Y."/>
            <person name="Liao Q."/>
        </authorList>
    </citation>
    <scope>NUCLEOTIDE SEQUENCE</scope>
    <source>
        <strain evidence="13">H3</strain>
        <tissue evidence="13">Leaf</tissue>
    </source>
</reference>
<dbReference type="GO" id="GO:0016020">
    <property type="term" value="C:membrane"/>
    <property type="evidence" value="ECO:0007669"/>
    <property type="project" value="UniProtKB-SubCell"/>
</dbReference>
<feature type="binding site" description="axial binding residue" evidence="10">
    <location>
        <position position="436"/>
    </location>
    <ligand>
        <name>heme</name>
        <dbReference type="ChEBI" id="CHEBI:30413"/>
    </ligand>
    <ligandPart>
        <name>Fe</name>
        <dbReference type="ChEBI" id="CHEBI:18248"/>
    </ligandPart>
</feature>
<dbReference type="InterPro" id="IPR017972">
    <property type="entry name" value="Cyt_P450_CS"/>
</dbReference>
<keyword evidence="5" id="KW-0443">Lipid metabolism</keyword>
<evidence type="ECO:0000256" key="4">
    <source>
        <dbReference type="ARBA" id="ARBA00022723"/>
    </source>
</evidence>
<evidence type="ECO:0000313" key="14">
    <source>
        <dbReference type="Proteomes" id="UP000886520"/>
    </source>
</evidence>
<dbReference type="EMBL" id="JABFUD020000011">
    <property type="protein sequence ID" value="KAI5073421.1"/>
    <property type="molecule type" value="Genomic_DNA"/>
</dbReference>
<evidence type="ECO:0000256" key="1">
    <source>
        <dbReference type="ARBA" id="ARBA00004167"/>
    </source>
</evidence>
<evidence type="ECO:0000313" key="13">
    <source>
        <dbReference type="EMBL" id="KAI5073421.1"/>
    </source>
</evidence>
<sequence length="487" mass="55746">MTQLQLLCSFTGSNICWAFLLAVLTIPIYSLLLLMSNISRKGAHLHQLLPPGSQGWLPIVGETLEYARPNQSLSFMQRRVRRYGELFQSHLFGDRIIVSCNPKTNHFICQHEYKLFKSSYPRSFVSILGEKNVLALPKELHKKVRGALLSSFASSLRTKEYIKDISMTISRTLEQWDGRVICVQDELAKMAYVVAAKRLLGLNEHDPECQILQTLYFELIKGLISIPINFPGMAYHKSMRARTKIAKIIDDMISKRKAAHCNPLSQDFMDALIKLEEESSDAFVTREVTRDSILSVLFAGHDTVSKAMTCAVKYLSDNANVLEMLKKEHIRIEEQVKEGEDLAWDDYKSMTFSNNVVSEILRITNIAPGVFRDAVEDVDIDGLRIPKGCKVMAYFTLNHLDTSKFPDPFQFNPWRWQDKSLSEGTFMPFGGGPRLCPGNDFAKLQICIFLHHLVLKYRFKQIEEDQILYSPYIHFKRGLSTLFETIQ</sequence>
<keyword evidence="9 12" id="KW-0472">Membrane</keyword>
<dbReference type="AlphaFoldDB" id="A0A9D4ZHV3"/>
<evidence type="ECO:0000256" key="5">
    <source>
        <dbReference type="ARBA" id="ARBA00022955"/>
    </source>
</evidence>
<evidence type="ECO:0000256" key="2">
    <source>
        <dbReference type="ARBA" id="ARBA00010617"/>
    </source>
</evidence>
<feature type="transmembrane region" description="Helical" evidence="12">
    <location>
        <begin position="12"/>
        <end position="34"/>
    </location>
</feature>
<evidence type="ECO:0000256" key="9">
    <source>
        <dbReference type="ARBA" id="ARBA00023136"/>
    </source>
</evidence>
<dbReference type="OrthoDB" id="1372046at2759"/>
<evidence type="ECO:0008006" key="15">
    <source>
        <dbReference type="Google" id="ProtNLM"/>
    </source>
</evidence>
<keyword evidence="8 10" id="KW-0408">Iron</keyword>
<dbReference type="PRINTS" id="PR00463">
    <property type="entry name" value="EP450I"/>
</dbReference>
<organism evidence="13 14">
    <name type="scientific">Adiantum capillus-veneris</name>
    <name type="common">Maidenhair fern</name>
    <dbReference type="NCBI Taxonomy" id="13818"/>
    <lineage>
        <taxon>Eukaryota</taxon>
        <taxon>Viridiplantae</taxon>
        <taxon>Streptophyta</taxon>
        <taxon>Embryophyta</taxon>
        <taxon>Tracheophyta</taxon>
        <taxon>Polypodiopsida</taxon>
        <taxon>Polypodiidae</taxon>
        <taxon>Polypodiales</taxon>
        <taxon>Pteridineae</taxon>
        <taxon>Pteridaceae</taxon>
        <taxon>Vittarioideae</taxon>
        <taxon>Adiantum</taxon>
    </lineage>
</organism>
<dbReference type="GO" id="GO:0016705">
    <property type="term" value="F:oxidoreductase activity, acting on paired donors, with incorporation or reduction of molecular oxygen"/>
    <property type="evidence" value="ECO:0007669"/>
    <property type="project" value="InterPro"/>
</dbReference>
<dbReference type="GO" id="GO:0004497">
    <property type="term" value="F:monooxygenase activity"/>
    <property type="evidence" value="ECO:0007669"/>
    <property type="project" value="UniProtKB-KW"/>
</dbReference>
<dbReference type="SUPFAM" id="SSF48264">
    <property type="entry name" value="Cytochrome P450"/>
    <property type="match status" value="1"/>
</dbReference>
<proteinExistence type="inferred from homology"/>
<evidence type="ECO:0000256" key="12">
    <source>
        <dbReference type="SAM" id="Phobius"/>
    </source>
</evidence>